<accession>A0A5B7JPE7</accession>
<keyword evidence="3" id="KW-1185">Reference proteome</keyword>
<name>A0A5B7JPE7_PORTR</name>
<dbReference type="Proteomes" id="UP000324222">
    <property type="component" value="Unassembled WGS sequence"/>
</dbReference>
<organism evidence="2 3">
    <name type="scientific">Portunus trituberculatus</name>
    <name type="common">Swimming crab</name>
    <name type="synonym">Neptunus trituberculatus</name>
    <dbReference type="NCBI Taxonomy" id="210409"/>
    <lineage>
        <taxon>Eukaryota</taxon>
        <taxon>Metazoa</taxon>
        <taxon>Ecdysozoa</taxon>
        <taxon>Arthropoda</taxon>
        <taxon>Crustacea</taxon>
        <taxon>Multicrustacea</taxon>
        <taxon>Malacostraca</taxon>
        <taxon>Eumalacostraca</taxon>
        <taxon>Eucarida</taxon>
        <taxon>Decapoda</taxon>
        <taxon>Pleocyemata</taxon>
        <taxon>Brachyura</taxon>
        <taxon>Eubrachyura</taxon>
        <taxon>Portunoidea</taxon>
        <taxon>Portunidae</taxon>
        <taxon>Portuninae</taxon>
        <taxon>Portunus</taxon>
    </lineage>
</organism>
<sequence length="107" mass="11900">MVSPGLVKNRGPSQPTNRFICPSASASLPRTLTNGLIHTPSRPVSLPPYHPSRKHELDQPRHSLPVLPHDSQRFLLLFTHSTLMASSILAPSSKKHYTLTGRRLYSI</sequence>
<evidence type="ECO:0000313" key="2">
    <source>
        <dbReference type="EMBL" id="MPC96206.1"/>
    </source>
</evidence>
<feature type="region of interest" description="Disordered" evidence="1">
    <location>
        <begin position="1"/>
        <end position="64"/>
    </location>
</feature>
<dbReference type="EMBL" id="VSRR010105029">
    <property type="protein sequence ID" value="MPC96206.1"/>
    <property type="molecule type" value="Genomic_DNA"/>
</dbReference>
<reference evidence="2 3" key="1">
    <citation type="submission" date="2019-05" db="EMBL/GenBank/DDBJ databases">
        <title>Another draft genome of Portunus trituberculatus and its Hox gene families provides insights of decapod evolution.</title>
        <authorList>
            <person name="Jeong J.-H."/>
            <person name="Song I."/>
            <person name="Kim S."/>
            <person name="Choi T."/>
            <person name="Kim D."/>
            <person name="Ryu S."/>
            <person name="Kim W."/>
        </authorList>
    </citation>
    <scope>NUCLEOTIDE SEQUENCE [LARGE SCALE GENOMIC DNA]</scope>
    <source>
        <tissue evidence="2">Muscle</tissue>
    </source>
</reference>
<proteinExistence type="predicted"/>
<feature type="compositionally biased region" description="Polar residues" evidence="1">
    <location>
        <begin position="24"/>
        <end position="36"/>
    </location>
</feature>
<comment type="caution">
    <text evidence="2">The sequence shown here is derived from an EMBL/GenBank/DDBJ whole genome shotgun (WGS) entry which is preliminary data.</text>
</comment>
<dbReference type="AlphaFoldDB" id="A0A5B7JPE7"/>
<evidence type="ECO:0000256" key="1">
    <source>
        <dbReference type="SAM" id="MobiDB-lite"/>
    </source>
</evidence>
<protein>
    <submittedName>
        <fullName evidence="2">Uncharacterized protein</fullName>
    </submittedName>
</protein>
<gene>
    <name evidence="2" type="ORF">E2C01_091450</name>
</gene>
<evidence type="ECO:0000313" key="3">
    <source>
        <dbReference type="Proteomes" id="UP000324222"/>
    </source>
</evidence>